<organism evidence="1 2">
    <name type="scientific">Ancylostoma duodenale</name>
    <dbReference type="NCBI Taxonomy" id="51022"/>
    <lineage>
        <taxon>Eukaryota</taxon>
        <taxon>Metazoa</taxon>
        <taxon>Ecdysozoa</taxon>
        <taxon>Nematoda</taxon>
        <taxon>Chromadorea</taxon>
        <taxon>Rhabditida</taxon>
        <taxon>Rhabditina</taxon>
        <taxon>Rhabditomorpha</taxon>
        <taxon>Strongyloidea</taxon>
        <taxon>Ancylostomatidae</taxon>
        <taxon>Ancylostomatinae</taxon>
        <taxon>Ancylostoma</taxon>
    </lineage>
</organism>
<dbReference type="AlphaFoldDB" id="A0A0C2BFD1"/>
<accession>A0A0C2BFD1</accession>
<proteinExistence type="predicted"/>
<sequence>VSSIQKVLVIRHTGPNPGIPPPDKFIIGRRPCYKLEVKMNDSLDILWTTLVKQADPNCEVVWLPADHPFAILPEW</sequence>
<dbReference type="OrthoDB" id="5830402at2759"/>
<feature type="non-terminal residue" evidence="1">
    <location>
        <position position="1"/>
    </location>
</feature>
<name>A0A0C2BFD1_9BILA</name>
<protein>
    <submittedName>
        <fullName evidence="1">Uncharacterized protein</fullName>
    </submittedName>
</protein>
<evidence type="ECO:0000313" key="2">
    <source>
        <dbReference type="Proteomes" id="UP000054047"/>
    </source>
</evidence>
<reference evidence="1 2" key="1">
    <citation type="submission" date="2013-12" db="EMBL/GenBank/DDBJ databases">
        <title>Draft genome of the parsitic nematode Ancylostoma duodenale.</title>
        <authorList>
            <person name="Mitreva M."/>
        </authorList>
    </citation>
    <scope>NUCLEOTIDE SEQUENCE [LARGE SCALE GENOMIC DNA]</scope>
    <source>
        <strain evidence="1 2">Zhejiang</strain>
    </source>
</reference>
<gene>
    <name evidence="1" type="ORF">ANCDUO_27577</name>
</gene>
<dbReference type="EMBL" id="KN795707">
    <property type="protein sequence ID" value="KIH42438.1"/>
    <property type="molecule type" value="Genomic_DNA"/>
</dbReference>
<evidence type="ECO:0000313" key="1">
    <source>
        <dbReference type="EMBL" id="KIH42438.1"/>
    </source>
</evidence>
<dbReference type="Proteomes" id="UP000054047">
    <property type="component" value="Unassembled WGS sequence"/>
</dbReference>
<keyword evidence="2" id="KW-1185">Reference proteome</keyword>